<evidence type="ECO:0000313" key="4">
    <source>
        <dbReference type="Proteomes" id="UP000321393"/>
    </source>
</evidence>
<dbReference type="PANTHER" id="PTHR33437:SF2">
    <property type="entry name" value="OS06G0361200 PROTEIN"/>
    <property type="match status" value="1"/>
</dbReference>
<feature type="region of interest" description="Disordered" evidence="1">
    <location>
        <begin position="411"/>
        <end position="430"/>
    </location>
</feature>
<dbReference type="Proteomes" id="UP000321393">
    <property type="component" value="Unassembled WGS sequence"/>
</dbReference>
<proteinExistence type="predicted"/>
<feature type="domain" description="Retrotransposon gag" evidence="2">
    <location>
        <begin position="220"/>
        <end position="304"/>
    </location>
</feature>
<evidence type="ECO:0000259" key="2">
    <source>
        <dbReference type="Pfam" id="PF03732"/>
    </source>
</evidence>
<reference evidence="3 4" key="1">
    <citation type="submission" date="2019-08" db="EMBL/GenBank/DDBJ databases">
        <title>Draft genome sequences of two oriental melons (Cucumis melo L. var makuwa).</title>
        <authorList>
            <person name="Kwon S.-Y."/>
        </authorList>
    </citation>
    <scope>NUCLEOTIDE SEQUENCE [LARGE SCALE GENOMIC DNA]</scope>
    <source>
        <strain evidence="4">cv. SW 3</strain>
        <tissue evidence="3">Leaf</tissue>
    </source>
</reference>
<dbReference type="AlphaFoldDB" id="A0A5A7UM99"/>
<protein>
    <submittedName>
        <fullName evidence="3">Ty3-gypsy retrotransposon protein</fullName>
    </submittedName>
</protein>
<comment type="caution">
    <text evidence="3">The sequence shown here is derived from an EMBL/GenBank/DDBJ whole genome shotgun (WGS) entry which is preliminary data.</text>
</comment>
<dbReference type="Pfam" id="PF03732">
    <property type="entry name" value="Retrotrans_gag"/>
    <property type="match status" value="1"/>
</dbReference>
<dbReference type="OrthoDB" id="1670002at2759"/>
<feature type="compositionally biased region" description="Basic residues" evidence="1">
    <location>
        <begin position="450"/>
        <end position="477"/>
    </location>
</feature>
<accession>A0A5A7UM99</accession>
<dbReference type="PANTHER" id="PTHR33437">
    <property type="entry name" value="OS06G0361200 PROTEIN"/>
    <property type="match status" value="1"/>
</dbReference>
<evidence type="ECO:0000256" key="1">
    <source>
        <dbReference type="SAM" id="MobiDB-lite"/>
    </source>
</evidence>
<feature type="region of interest" description="Disordered" evidence="1">
    <location>
        <begin position="436"/>
        <end position="483"/>
    </location>
</feature>
<gene>
    <name evidence="3" type="ORF">E6C27_scaffold731G00010</name>
</gene>
<evidence type="ECO:0000313" key="3">
    <source>
        <dbReference type="EMBL" id="KAA0056218.1"/>
    </source>
</evidence>
<name>A0A5A7UM99_CUCMM</name>
<organism evidence="3 4">
    <name type="scientific">Cucumis melo var. makuwa</name>
    <name type="common">Oriental melon</name>
    <dbReference type="NCBI Taxonomy" id="1194695"/>
    <lineage>
        <taxon>Eukaryota</taxon>
        <taxon>Viridiplantae</taxon>
        <taxon>Streptophyta</taxon>
        <taxon>Embryophyta</taxon>
        <taxon>Tracheophyta</taxon>
        <taxon>Spermatophyta</taxon>
        <taxon>Magnoliopsida</taxon>
        <taxon>eudicotyledons</taxon>
        <taxon>Gunneridae</taxon>
        <taxon>Pentapetalae</taxon>
        <taxon>rosids</taxon>
        <taxon>fabids</taxon>
        <taxon>Cucurbitales</taxon>
        <taxon>Cucurbitaceae</taxon>
        <taxon>Benincaseae</taxon>
        <taxon>Cucumis</taxon>
    </lineage>
</organism>
<dbReference type="EMBL" id="SSTE01008015">
    <property type="protein sequence ID" value="KAA0056218.1"/>
    <property type="molecule type" value="Genomic_DNA"/>
</dbReference>
<dbReference type="InterPro" id="IPR005162">
    <property type="entry name" value="Retrotrans_gag_dom"/>
</dbReference>
<sequence>MASKKAASKSSAASDSYIGLVTQSHLKRSMQEQEQGFVLKKKSLEQLIESPKGRIIIRDNPLFNNSTPASNLSDKESHLEVVSVMMRDHEIAALKAQIKACETAESSQTPVVKATDKGKNVVQENQPQQQSVSVASLSVQQLQDMIANSIRAQYGGPLQTSFMYSKPYTKRIDNLRMPLGYQPPKFQQFDGKGNPKQHIAHFVETCENAGSRGDQLVRQFVRSLKGNAFEWYTDLEPEVIDSWEQLEIEFLNRFYSTRLVVSMMELTNTKQRKGEPVIDYINRWRALSLDCKDKLTELSAVEMCTQDKQLIQLPECKRPEQAGKVDDPNYCKYHRVICHPVEKCFVLKELILKLARENKIELDIDEVAQTNHVAVNMTSSVPPSILLYDQRESLIQFGTFEPILVRFQQKTMTSNSQNKEEPSEDEGEERIGVAHKKERQTSSVQMNSHFHQKHSKGNISHKKKGRRNKKMWKPKPIKGKDEDFLQPRRSITLAEFLPRSFLEDHPEEILEVTACHTTSIVEVDNNYDSYEEMDNSNEIKQRTSVFDRIKPLTTRSSVFQRLSMATKKEENKCPTSTYTRTSAFKRLSISTSKKHRPSTFVFDRLKMTNDQQQREMKTLKAKPFHEENDDNKIHNRVPSRMKRKLSVDINIEEPKLHGAPSPQELKSSTIASPRRRRWYKFASTSPNDEGARSLLLEVDLTTKVRSSPDRSWIADGSITSPNDDVSPLQMTMVPDRSYQGVDLTGKDRSSSDRSWIVDDNITSLNDDCARSLLPGRWI</sequence>